<feature type="compositionally biased region" description="Polar residues" evidence="1">
    <location>
        <begin position="175"/>
        <end position="185"/>
    </location>
</feature>
<organism evidence="3">
    <name type="scientific">Pseudo-nitzschia australis</name>
    <dbReference type="NCBI Taxonomy" id="44445"/>
    <lineage>
        <taxon>Eukaryota</taxon>
        <taxon>Sar</taxon>
        <taxon>Stramenopiles</taxon>
        <taxon>Ochrophyta</taxon>
        <taxon>Bacillariophyta</taxon>
        <taxon>Bacillariophyceae</taxon>
        <taxon>Bacillariophycidae</taxon>
        <taxon>Bacillariales</taxon>
        <taxon>Bacillariaceae</taxon>
        <taxon>Pseudo-nitzschia</taxon>
    </lineage>
</organism>
<feature type="compositionally biased region" description="Low complexity" evidence="1">
    <location>
        <begin position="144"/>
        <end position="155"/>
    </location>
</feature>
<dbReference type="AlphaFoldDB" id="A0A7S4A949"/>
<feature type="transmembrane region" description="Helical" evidence="2">
    <location>
        <begin position="103"/>
        <end position="127"/>
    </location>
</feature>
<feature type="region of interest" description="Disordered" evidence="1">
    <location>
        <begin position="1"/>
        <end position="93"/>
    </location>
</feature>
<proteinExistence type="predicted"/>
<feature type="region of interest" description="Disordered" evidence="1">
    <location>
        <begin position="134"/>
        <end position="185"/>
    </location>
</feature>
<reference evidence="3" key="1">
    <citation type="submission" date="2021-01" db="EMBL/GenBank/DDBJ databases">
        <authorList>
            <person name="Corre E."/>
            <person name="Pelletier E."/>
            <person name="Niang G."/>
            <person name="Scheremetjew M."/>
            <person name="Finn R."/>
            <person name="Kale V."/>
            <person name="Holt S."/>
            <person name="Cochrane G."/>
            <person name="Meng A."/>
            <person name="Brown T."/>
            <person name="Cohen L."/>
        </authorList>
    </citation>
    <scope>NUCLEOTIDE SEQUENCE</scope>
    <source>
        <strain evidence="3">10249 10 AB</strain>
    </source>
</reference>
<keyword evidence="2" id="KW-0812">Transmembrane</keyword>
<evidence type="ECO:0000256" key="1">
    <source>
        <dbReference type="SAM" id="MobiDB-lite"/>
    </source>
</evidence>
<evidence type="ECO:0000313" key="3">
    <source>
        <dbReference type="EMBL" id="CAE0707719.1"/>
    </source>
</evidence>
<name>A0A7S4A949_9STRA</name>
<feature type="compositionally biased region" description="Basic and acidic residues" evidence="1">
    <location>
        <begin position="68"/>
        <end position="79"/>
    </location>
</feature>
<gene>
    <name evidence="3" type="ORF">PAUS00366_LOCUS439</name>
</gene>
<keyword evidence="2" id="KW-1133">Transmembrane helix</keyword>
<evidence type="ECO:0000256" key="2">
    <source>
        <dbReference type="SAM" id="Phobius"/>
    </source>
</evidence>
<feature type="compositionally biased region" description="Acidic residues" evidence="1">
    <location>
        <begin position="25"/>
        <end position="36"/>
    </location>
</feature>
<protein>
    <submittedName>
        <fullName evidence="3">Uncharacterized protein</fullName>
    </submittedName>
</protein>
<accession>A0A7S4A949</accession>
<sequence>MAGIHTDSSIRTEEGENGRIREPSLEAEENDATDEEAGTKIGDTNIHARDRDSSRSSFFAHLRQCFRKPSEKRDNRSEQGRTNLSSGIDGLGTSRRGRKITRAYIAAIIVILSFATIGTALGVTLYLKNKTIDDGSSDGKVVEPTSDPTASLTTPSPTPPTSVPNATLPPEIGLNSDTDNPPNPTVLSRNITIMVVMEMTERRLTIAEIEAAQVDVLAKSRLGTDFGKTEKLSVIDEDKRI</sequence>
<dbReference type="EMBL" id="HBIX01000557">
    <property type="protein sequence ID" value="CAE0707719.1"/>
    <property type="molecule type" value="Transcribed_RNA"/>
</dbReference>
<keyword evidence="2" id="KW-0472">Membrane</keyword>
<feature type="compositionally biased region" description="Basic and acidic residues" evidence="1">
    <location>
        <begin position="8"/>
        <end position="24"/>
    </location>
</feature>